<protein>
    <recommendedName>
        <fullName evidence="5">Phage major capsid protein</fullName>
    </recommendedName>
</protein>
<evidence type="ECO:0000313" key="3">
    <source>
        <dbReference type="EMBL" id="CAB4202561.1"/>
    </source>
</evidence>
<dbReference type="EMBL" id="LR797324">
    <property type="protein sequence ID" value="CAB4202561.1"/>
    <property type="molecule type" value="Genomic_DNA"/>
</dbReference>
<dbReference type="EMBL" id="LR797050">
    <property type="protein sequence ID" value="CAB4183888.1"/>
    <property type="molecule type" value="Genomic_DNA"/>
</dbReference>
<sequence>MAFPNTTDIVATTIQSRSRAIADNVTKNNALLAKLNMRGNIKPISGGNTILQELSYAQNANGGFYSGYDLLPVAAADVISAAEFNIKQLACPVVISGLEMLQNSGKEAFIDLLEGRINVAESTMSNLLAQSIYSDGTGTGGKEVTGLNAAVPSDPTTGTYGGINRATWTFWRSQLYDFSAASVTPSATTIQAAMNSMWASQVRGSDRPDLIVADSIYWTYFMTSLQAIQRFTTPETGSLGFPTIKFMDADVVLDGGIGGYIGASLMFSLNTKYIFLRPHKDRNMVALSPNKRYSVNQDAEVQILGWAGNLTSSGAQFQGRIQA</sequence>
<evidence type="ECO:0000313" key="2">
    <source>
        <dbReference type="EMBL" id="CAB4187794.1"/>
    </source>
</evidence>
<dbReference type="EMBL" id="LR797118">
    <property type="protein sequence ID" value="CAB4187794.1"/>
    <property type="molecule type" value="Genomic_DNA"/>
</dbReference>
<proteinExistence type="predicted"/>
<evidence type="ECO:0000313" key="1">
    <source>
        <dbReference type="EMBL" id="CAB4183888.1"/>
    </source>
</evidence>
<dbReference type="NCBIfam" id="NF033394">
    <property type="entry name" value="capsid_maj_Podo"/>
    <property type="match status" value="1"/>
</dbReference>
<gene>
    <name evidence="1" type="ORF">UFOVP1107_31</name>
    <name evidence="2" type="ORF">UFOVP1171_5</name>
    <name evidence="3" type="ORF">UFOVP1375_20</name>
    <name evidence="4" type="ORF">UFOVP1471_26</name>
</gene>
<name>A0A6J5QSH9_9CAUD</name>
<organism evidence="1">
    <name type="scientific">uncultured Caudovirales phage</name>
    <dbReference type="NCBI Taxonomy" id="2100421"/>
    <lineage>
        <taxon>Viruses</taxon>
        <taxon>Duplodnaviria</taxon>
        <taxon>Heunggongvirae</taxon>
        <taxon>Uroviricota</taxon>
        <taxon>Caudoviricetes</taxon>
        <taxon>Peduoviridae</taxon>
        <taxon>Maltschvirus</taxon>
        <taxon>Maltschvirus maltsch</taxon>
    </lineage>
</organism>
<dbReference type="InterPro" id="IPR049718">
    <property type="entry name" value="AKO59007-like"/>
</dbReference>
<dbReference type="EMBL" id="LR797417">
    <property type="protein sequence ID" value="CAB4214812.1"/>
    <property type="molecule type" value="Genomic_DNA"/>
</dbReference>
<reference evidence="1" key="1">
    <citation type="submission" date="2020-05" db="EMBL/GenBank/DDBJ databases">
        <authorList>
            <person name="Chiriac C."/>
            <person name="Salcher M."/>
            <person name="Ghai R."/>
            <person name="Kavagutti S V."/>
        </authorList>
    </citation>
    <scope>NUCLEOTIDE SEQUENCE</scope>
</reference>
<evidence type="ECO:0008006" key="5">
    <source>
        <dbReference type="Google" id="ProtNLM"/>
    </source>
</evidence>
<evidence type="ECO:0000313" key="4">
    <source>
        <dbReference type="EMBL" id="CAB4214812.1"/>
    </source>
</evidence>
<accession>A0A6J5QSH9</accession>